<accession>E4PSK7</accession>
<reference evidence="2" key="1">
    <citation type="submission" date="2010-07" db="EMBL/GenBank/DDBJ databases">
        <title>Genome sequence of Mycoplasma leachii PG50 MU clone A8.</title>
        <authorList>
            <person name="Wise K."/>
            <person name="Calcutt M.J."/>
            <person name="Foecking M.F."/>
            <person name="Madupu R."/>
            <person name="DeBoy R.T."/>
            <person name="Roske K."/>
            <person name="Martin T.R."/>
            <person name="Hvinden M.L."/>
            <person name="Durkin A.S."/>
            <person name="Glass J."/>
            <person name="Methe B.A."/>
        </authorList>
    </citation>
    <scope>NUCLEOTIDE SEQUENCE [LARGE SCALE GENOMIC DNA]</scope>
    <source>
        <strain evidence="2">DSM 21131 / NCTC 10133 / N29 / PG50</strain>
    </source>
</reference>
<proteinExistence type="predicted"/>
<name>E4PSK7_MYCLG</name>
<dbReference type="eggNOG" id="COG2801">
    <property type="taxonomic scope" value="Bacteria"/>
</dbReference>
<gene>
    <name evidence="1" type="ordered locus">MSB_A0807</name>
</gene>
<evidence type="ECO:0000313" key="2">
    <source>
        <dbReference type="Proteomes" id="UP000008712"/>
    </source>
</evidence>
<organism evidence="1 2">
    <name type="scientific">Mycoplasma leachii (strain DSM 21131 / NCTC 10133 / N29 / PG50)</name>
    <dbReference type="NCBI Taxonomy" id="880447"/>
    <lineage>
        <taxon>Bacteria</taxon>
        <taxon>Bacillati</taxon>
        <taxon>Mycoplasmatota</taxon>
        <taxon>Mollicutes</taxon>
        <taxon>Mycoplasmataceae</taxon>
        <taxon>Mycoplasma</taxon>
    </lineage>
</organism>
<dbReference type="Proteomes" id="UP000008712">
    <property type="component" value="Chromosome"/>
</dbReference>
<keyword evidence="2" id="KW-1185">Reference proteome</keyword>
<dbReference type="HOGENOM" id="CLU_2936669_0_0_14"/>
<sequence length="60" mass="7165">MTHLKKTEFPNNFIIHSDHRILYSSKEYTQFIQSKNGTISMSRIDDSLDNREIEYFLTLP</sequence>
<dbReference type="KEGG" id="mlc:MSB_A0807"/>
<evidence type="ECO:0000313" key="1">
    <source>
        <dbReference type="EMBL" id="ADR23886.1"/>
    </source>
</evidence>
<protein>
    <submittedName>
        <fullName evidence="1">Uncharacterized protein</fullName>
    </submittedName>
</protein>
<dbReference type="AlphaFoldDB" id="E4PSK7"/>
<dbReference type="EMBL" id="CP002108">
    <property type="protein sequence ID" value="ADR23886.1"/>
    <property type="molecule type" value="Genomic_DNA"/>
</dbReference>
<reference evidence="1 2" key="2">
    <citation type="journal article" date="2012" name="J. Bacteriol.">
        <title>Complete Genome Sequences of Mycoplasma leachii Strain PG50T and the Pathogenic Mycoplasma mycoides subsp. mycoides Small Colony Biotype Strain Gladysdale.</title>
        <authorList>
            <person name="Wise K.S."/>
            <person name="Calcutt M.J."/>
            <person name="Foecking M.F."/>
            <person name="Madupu R."/>
            <person name="Deboy R.T."/>
            <person name="Roske K."/>
            <person name="Hvinden M.L."/>
            <person name="Martin T.R."/>
            <person name="Durkin A.S."/>
            <person name="Glass J.I."/>
            <person name="Methe B.A."/>
        </authorList>
    </citation>
    <scope>NUCLEOTIDE SEQUENCE [LARGE SCALE GENOMIC DNA]</scope>
    <source>
        <strain evidence="2">DSM 21131 / NCTC 10133 / N29 / PG50</strain>
    </source>
</reference>